<evidence type="ECO:0000313" key="5">
    <source>
        <dbReference type="Proteomes" id="UP000587527"/>
    </source>
</evidence>
<dbReference type="InterPro" id="IPR002035">
    <property type="entry name" value="VWF_A"/>
</dbReference>
<dbReference type="EMBL" id="JACHMN010000002">
    <property type="protein sequence ID" value="MBB5870979.1"/>
    <property type="molecule type" value="Genomic_DNA"/>
</dbReference>
<gene>
    <name evidence="4" type="ORF">F4553_004358</name>
</gene>
<evidence type="ECO:0000256" key="2">
    <source>
        <dbReference type="SAM" id="SignalP"/>
    </source>
</evidence>
<dbReference type="Pfam" id="PF12450">
    <property type="entry name" value="vWF_A"/>
    <property type="match status" value="1"/>
</dbReference>
<dbReference type="InterPro" id="IPR051266">
    <property type="entry name" value="CLCR"/>
</dbReference>
<dbReference type="Pfam" id="PF00092">
    <property type="entry name" value="VWA"/>
    <property type="match status" value="1"/>
</dbReference>
<dbReference type="Proteomes" id="UP000587527">
    <property type="component" value="Unassembled WGS sequence"/>
</dbReference>
<proteinExistence type="predicted"/>
<dbReference type="RefSeq" id="WP_184838731.1">
    <property type="nucleotide sequence ID" value="NZ_JACHMN010000002.1"/>
</dbReference>
<name>A0A841BUZ1_9ACTN</name>
<evidence type="ECO:0000259" key="3">
    <source>
        <dbReference type="PROSITE" id="PS50234"/>
    </source>
</evidence>
<dbReference type="InterPro" id="IPR021908">
    <property type="entry name" value="YfbK_C"/>
</dbReference>
<feature type="chain" id="PRO_5039211838" evidence="2">
    <location>
        <begin position="20"/>
        <end position="505"/>
    </location>
</feature>
<dbReference type="PANTHER" id="PTHR10579">
    <property type="entry name" value="CALCIUM-ACTIVATED CHLORIDE CHANNEL REGULATOR"/>
    <property type="match status" value="1"/>
</dbReference>
<feature type="domain" description="VWFA" evidence="3">
    <location>
        <begin position="163"/>
        <end position="336"/>
    </location>
</feature>
<protein>
    <submittedName>
        <fullName evidence="4">Ca-activated chloride channel family protein</fullName>
    </submittedName>
</protein>
<accession>A0A841BUZ1</accession>
<dbReference type="Pfam" id="PF12034">
    <property type="entry name" value="YfbK_C"/>
    <property type="match status" value="1"/>
</dbReference>
<keyword evidence="5" id="KW-1185">Reference proteome</keyword>
<dbReference type="SMART" id="SM00327">
    <property type="entry name" value="VWA"/>
    <property type="match status" value="1"/>
</dbReference>
<sequence length="505" mass="54435">MAPRRFTVLLAATMLAAVAGCGADSGYDSGPVNAPAGGKEGNQYSYDQPEQGIAPPAVSGETDASRDPQSTFALDVDTASYTYAARQISDGKWPDRAAVRPEEFVNAFDARYPQPRGDGFAVHVDGSAMPKTYRDPGESSDVRLLRIGLATRGEDAEGRKDAALTFVIDVSGSMSETGRLDLVQDALHTLVNELRPTDSVAIVAFNDKATTVREMTRVSDGEKLHTAIDALEAGGSTNLESGLVQGYRVARDGFRSGITNRVIILSDGLANVGNTKADPMLRKIREEADKEIALLGVGVGSQYGDSLMERLADKGDGFVVYVANRTQARDVFVHKLPATLSVRALDAKAQVTFDQASVEAYRLVGYEDRRIADSNFRNDRVDGGEVGPGHSVTALYIVRLRPEVAASARVAEVRVRWLDPRTRQASETYDSISAGDLRGSFDTADAHLRIAFVAAFFAEALKASKYGLTNLQDLAAIADRANQELNDRKVDELITTIDLAQGLRR</sequence>
<dbReference type="InterPro" id="IPR022156">
    <property type="entry name" value="Uncharacterised_YfbK_N"/>
</dbReference>
<dbReference type="PANTHER" id="PTHR10579:SF43">
    <property type="entry name" value="ZINC FINGER (C3HC4-TYPE RING FINGER) FAMILY PROTEIN"/>
    <property type="match status" value="1"/>
</dbReference>
<dbReference type="AlphaFoldDB" id="A0A841BUZ1"/>
<dbReference type="PROSITE" id="PS51257">
    <property type="entry name" value="PROKAR_LIPOPROTEIN"/>
    <property type="match status" value="1"/>
</dbReference>
<feature type="signal peptide" evidence="2">
    <location>
        <begin position="1"/>
        <end position="19"/>
    </location>
</feature>
<feature type="region of interest" description="Disordered" evidence="1">
    <location>
        <begin position="31"/>
        <end position="68"/>
    </location>
</feature>
<dbReference type="PROSITE" id="PS50234">
    <property type="entry name" value="VWFA"/>
    <property type="match status" value="1"/>
</dbReference>
<comment type="caution">
    <text evidence="4">The sequence shown here is derived from an EMBL/GenBank/DDBJ whole genome shotgun (WGS) entry which is preliminary data.</text>
</comment>
<evidence type="ECO:0000313" key="4">
    <source>
        <dbReference type="EMBL" id="MBB5870979.1"/>
    </source>
</evidence>
<organism evidence="4 5">
    <name type="scientific">Allocatelliglobosispora scoriae</name>
    <dbReference type="NCBI Taxonomy" id="643052"/>
    <lineage>
        <taxon>Bacteria</taxon>
        <taxon>Bacillati</taxon>
        <taxon>Actinomycetota</taxon>
        <taxon>Actinomycetes</taxon>
        <taxon>Micromonosporales</taxon>
        <taxon>Micromonosporaceae</taxon>
        <taxon>Allocatelliglobosispora</taxon>
    </lineage>
</organism>
<dbReference type="SUPFAM" id="SSF53300">
    <property type="entry name" value="vWA-like"/>
    <property type="match status" value="1"/>
</dbReference>
<evidence type="ECO:0000256" key="1">
    <source>
        <dbReference type="SAM" id="MobiDB-lite"/>
    </source>
</evidence>
<keyword evidence="2" id="KW-0732">Signal</keyword>
<dbReference type="InterPro" id="IPR036465">
    <property type="entry name" value="vWFA_dom_sf"/>
</dbReference>
<dbReference type="Gene3D" id="3.40.50.410">
    <property type="entry name" value="von Willebrand factor, type A domain"/>
    <property type="match status" value="1"/>
</dbReference>
<reference evidence="4 5" key="1">
    <citation type="submission" date="2020-08" db="EMBL/GenBank/DDBJ databases">
        <title>Sequencing the genomes of 1000 actinobacteria strains.</title>
        <authorList>
            <person name="Klenk H.-P."/>
        </authorList>
    </citation>
    <scope>NUCLEOTIDE SEQUENCE [LARGE SCALE GENOMIC DNA]</scope>
    <source>
        <strain evidence="4 5">DSM 45362</strain>
    </source>
</reference>